<dbReference type="EMBL" id="AMYB01000008">
    <property type="protein sequence ID" value="OAC99069.1"/>
    <property type="molecule type" value="Genomic_DNA"/>
</dbReference>
<dbReference type="InterPro" id="IPR001810">
    <property type="entry name" value="F-box_dom"/>
</dbReference>
<gene>
    <name evidence="2" type="ORF">MUCCIDRAFT_84022</name>
</gene>
<reference evidence="2 3" key="1">
    <citation type="submission" date="2015-06" db="EMBL/GenBank/DDBJ databases">
        <title>Expansion of signal transduction pathways in fungi by whole-genome duplication.</title>
        <authorList>
            <consortium name="DOE Joint Genome Institute"/>
            <person name="Corrochano L.M."/>
            <person name="Kuo A."/>
            <person name="Marcet-Houben M."/>
            <person name="Polaino S."/>
            <person name="Salamov A."/>
            <person name="Villalobos J.M."/>
            <person name="Alvarez M.I."/>
            <person name="Avalos J."/>
            <person name="Benito E.P."/>
            <person name="Benoit I."/>
            <person name="Burger G."/>
            <person name="Camino L.P."/>
            <person name="Canovas D."/>
            <person name="Cerda-Olmedo E."/>
            <person name="Cheng J.-F."/>
            <person name="Dominguez A."/>
            <person name="Elias M."/>
            <person name="Eslava A.P."/>
            <person name="Glaser F."/>
            <person name="Grimwood J."/>
            <person name="Gutierrez G."/>
            <person name="Heitman J."/>
            <person name="Henrissat B."/>
            <person name="Iturriaga E.A."/>
            <person name="Lang B.F."/>
            <person name="Lavin J.L."/>
            <person name="Lee S."/>
            <person name="Li W."/>
            <person name="Lindquist E."/>
            <person name="Lopez-Garcia S."/>
            <person name="Luque E.M."/>
            <person name="Marcos A.T."/>
            <person name="Martin J."/>
            <person name="Mccluskey K."/>
            <person name="Medina H.R."/>
            <person name="Miralles-Duran A."/>
            <person name="Miyazaki A."/>
            <person name="Munoz-Torres E."/>
            <person name="Oguiza J.A."/>
            <person name="Ohm R."/>
            <person name="Olmedo M."/>
            <person name="Orejas M."/>
            <person name="Ortiz-Castellanos L."/>
            <person name="Pisabarro A.G."/>
            <person name="Rodriguez-Romero J."/>
            <person name="Ruiz-Herrera J."/>
            <person name="Ruiz-Vazquez R."/>
            <person name="Sanz C."/>
            <person name="Schackwitz W."/>
            <person name="Schmutz J."/>
            <person name="Shahriari M."/>
            <person name="Shelest E."/>
            <person name="Silva-Franco F."/>
            <person name="Soanes D."/>
            <person name="Syed K."/>
            <person name="Tagua V.G."/>
            <person name="Talbot N.J."/>
            <person name="Thon M."/>
            <person name="De Vries R.P."/>
            <person name="Wiebenga A."/>
            <person name="Yadav J.S."/>
            <person name="Braun E.L."/>
            <person name="Baker S."/>
            <person name="Garre V."/>
            <person name="Horwitz B."/>
            <person name="Torres-Martinez S."/>
            <person name="Idnurm A."/>
            <person name="Herrera-Estrella A."/>
            <person name="Gabaldon T."/>
            <person name="Grigoriev I.V."/>
        </authorList>
    </citation>
    <scope>NUCLEOTIDE SEQUENCE [LARGE SCALE GENOMIC DNA]</scope>
    <source>
        <strain evidence="2 3">CBS 277.49</strain>
    </source>
</reference>
<comment type="caution">
    <text evidence="2">The sequence shown here is derived from an EMBL/GenBank/DDBJ whole genome shotgun (WGS) entry which is preliminary data.</text>
</comment>
<dbReference type="PANTHER" id="PTHR13318">
    <property type="entry name" value="PARTNER OF PAIRED, ISOFORM B-RELATED"/>
    <property type="match status" value="1"/>
</dbReference>
<feature type="domain" description="F-box" evidence="1">
    <location>
        <begin position="18"/>
        <end position="69"/>
    </location>
</feature>
<name>A0A162Q580_MUCCL</name>
<dbReference type="OrthoDB" id="550575at2759"/>
<dbReference type="SMART" id="SM00367">
    <property type="entry name" value="LRR_CC"/>
    <property type="match status" value="6"/>
</dbReference>
<dbReference type="Gene3D" id="3.80.10.10">
    <property type="entry name" value="Ribonuclease Inhibitor"/>
    <property type="match status" value="2"/>
</dbReference>
<sequence length="428" mass="47829">MPMDYQYTHQPHLAVCLPEIVSHILSFLAPAQCQDEPKKKTYVDLYPCLLVNRLWHDSASRIVWRRAYFEDTKEDLATFLAFASVIHDASPVPMLSPSSSTSSSSTSAAQLAIGQYSDMPALLQHYPSRSSSISSVSTIDTPIEYATHADDQHHNRAKMTADNVLAEMEVRAQKHMETAARLSTYRNALRVLSIRKMKEKTINEPLARIGQNATKLEHLDIYICDHFSNEALNPFLVHSNLTFLSLAGCHHISDSAILKVAEYCGGLEHLDLRACGLVSDVSLSAVAMQCPRLRHLNVGRIRDRDKVSIKSIALIAQYTQAAVLGLAGCDIDDACMQVLAKHRTTGLERVSVNSCFKISNETVYAYIKYCPNLSVFEMKECHNVNDWEAVAELVQRKVLLTLCDQQNKACADWARLRGRTLDVKAPLK</sequence>
<dbReference type="PANTHER" id="PTHR13318:SF95">
    <property type="entry name" value="F-BOX PROTEIN YLR352W"/>
    <property type="match status" value="1"/>
</dbReference>
<dbReference type="Proteomes" id="UP000077051">
    <property type="component" value="Unassembled WGS sequence"/>
</dbReference>
<dbReference type="Pfam" id="PF12937">
    <property type="entry name" value="F-box-like"/>
    <property type="match status" value="1"/>
</dbReference>
<protein>
    <recommendedName>
        <fullName evidence="1">F-box domain-containing protein</fullName>
    </recommendedName>
</protein>
<keyword evidence="3" id="KW-1185">Reference proteome</keyword>
<accession>A0A162Q580</accession>
<evidence type="ECO:0000313" key="3">
    <source>
        <dbReference type="Proteomes" id="UP000077051"/>
    </source>
</evidence>
<evidence type="ECO:0000313" key="2">
    <source>
        <dbReference type="EMBL" id="OAC99069.1"/>
    </source>
</evidence>
<dbReference type="VEuPathDB" id="FungiDB:MUCCIDRAFT_84022"/>
<dbReference type="STRING" id="747725.A0A162Q580"/>
<proteinExistence type="predicted"/>
<dbReference type="InterPro" id="IPR006553">
    <property type="entry name" value="Leu-rich_rpt_Cys-con_subtyp"/>
</dbReference>
<organism evidence="2 3">
    <name type="scientific">Mucor lusitanicus CBS 277.49</name>
    <dbReference type="NCBI Taxonomy" id="747725"/>
    <lineage>
        <taxon>Eukaryota</taxon>
        <taxon>Fungi</taxon>
        <taxon>Fungi incertae sedis</taxon>
        <taxon>Mucoromycota</taxon>
        <taxon>Mucoromycotina</taxon>
        <taxon>Mucoromycetes</taxon>
        <taxon>Mucorales</taxon>
        <taxon>Mucorineae</taxon>
        <taxon>Mucoraceae</taxon>
        <taxon>Mucor</taxon>
    </lineage>
</organism>
<dbReference type="InterPro" id="IPR032675">
    <property type="entry name" value="LRR_dom_sf"/>
</dbReference>
<dbReference type="AlphaFoldDB" id="A0A162Q580"/>
<dbReference type="GO" id="GO:0019005">
    <property type="term" value="C:SCF ubiquitin ligase complex"/>
    <property type="evidence" value="ECO:0007669"/>
    <property type="project" value="TreeGrafter"/>
</dbReference>
<dbReference type="GO" id="GO:0031146">
    <property type="term" value="P:SCF-dependent proteasomal ubiquitin-dependent protein catabolic process"/>
    <property type="evidence" value="ECO:0007669"/>
    <property type="project" value="TreeGrafter"/>
</dbReference>
<evidence type="ECO:0000259" key="1">
    <source>
        <dbReference type="Pfam" id="PF12937"/>
    </source>
</evidence>
<dbReference type="SUPFAM" id="SSF52047">
    <property type="entry name" value="RNI-like"/>
    <property type="match status" value="1"/>
</dbReference>